<dbReference type="NCBIfam" id="NF033503">
    <property type="entry name" value="LarB"/>
    <property type="match status" value="1"/>
</dbReference>
<dbReference type="GO" id="GO:0016787">
    <property type="term" value="F:hydrolase activity"/>
    <property type="evidence" value="ECO:0007669"/>
    <property type="project" value="UniProtKB-KW"/>
</dbReference>
<evidence type="ECO:0000313" key="2">
    <source>
        <dbReference type="EMBL" id="MPL97911.1"/>
    </source>
</evidence>
<keyword evidence="2" id="KW-0378">Hydrolase</keyword>
<dbReference type="EC" id="3.-.-.-" evidence="2"/>
<dbReference type="SMART" id="SM01001">
    <property type="entry name" value="AIRC"/>
    <property type="match status" value="1"/>
</dbReference>
<accession>A0A644W2I8</accession>
<protein>
    <submittedName>
        <fullName evidence="2">Pyridinium-3,5-biscarboxylic acid mononucleotide synthase</fullName>
        <ecNumber evidence="2">3.-.-.-</ecNumber>
    </submittedName>
</protein>
<dbReference type="InterPro" id="IPR000031">
    <property type="entry name" value="PurE_dom"/>
</dbReference>
<dbReference type="AlphaFoldDB" id="A0A644W2I8"/>
<dbReference type="InterPro" id="IPR039476">
    <property type="entry name" value="P2CMN_synthase_LarB"/>
</dbReference>
<comment type="caution">
    <text evidence="2">The sequence shown here is derived from an EMBL/GenBank/DDBJ whole genome shotgun (WGS) entry which is preliminary data.</text>
</comment>
<reference evidence="2" key="1">
    <citation type="submission" date="2019-08" db="EMBL/GenBank/DDBJ databases">
        <authorList>
            <person name="Kucharzyk K."/>
            <person name="Murdoch R.W."/>
            <person name="Higgins S."/>
            <person name="Loffler F."/>
        </authorList>
    </citation>
    <scope>NUCLEOTIDE SEQUENCE</scope>
</reference>
<dbReference type="Gene3D" id="3.40.50.1970">
    <property type="match status" value="1"/>
</dbReference>
<dbReference type="EMBL" id="VSSQ01000580">
    <property type="protein sequence ID" value="MPL97911.1"/>
    <property type="molecule type" value="Genomic_DNA"/>
</dbReference>
<name>A0A644W2I8_9ZZZZ</name>
<proteinExistence type="predicted"/>
<dbReference type="GO" id="GO:0006189">
    <property type="term" value="P:'de novo' IMP biosynthetic process"/>
    <property type="evidence" value="ECO:0007669"/>
    <property type="project" value="InterPro"/>
</dbReference>
<feature type="domain" description="PurE" evidence="1">
    <location>
        <begin position="118"/>
        <end position="249"/>
    </location>
</feature>
<dbReference type="Pfam" id="PF00731">
    <property type="entry name" value="AIRC"/>
    <property type="match status" value="1"/>
</dbReference>
<dbReference type="PANTHER" id="PTHR43064">
    <property type="entry name" value="PHOSPHORIBOSYLAMINOIMIDAZOLE CARBOXYLASE-RELATED"/>
    <property type="match status" value="1"/>
</dbReference>
<organism evidence="2">
    <name type="scientific">bioreactor metagenome</name>
    <dbReference type="NCBI Taxonomy" id="1076179"/>
    <lineage>
        <taxon>unclassified sequences</taxon>
        <taxon>metagenomes</taxon>
        <taxon>ecological metagenomes</taxon>
    </lineage>
</organism>
<dbReference type="SUPFAM" id="SSF52255">
    <property type="entry name" value="N5-CAIR mutase (phosphoribosylaminoimidazole carboxylase, PurE)"/>
    <property type="match status" value="1"/>
</dbReference>
<dbReference type="PANTHER" id="PTHR43064:SF1">
    <property type="entry name" value="SLL1489 PROTEIN"/>
    <property type="match status" value="1"/>
</dbReference>
<sequence>MDEHSLLSLIRRVKDGDLDESELVRQIRAMPFRDLGEVKFDTHRALRKGFAEIVYCPGKSDSQIESIASALAGTEDSVLFSRATDHQYGIVKHRLQDAIFHEKARIIGVKRKDLPPCAGLTVITAGSSDVPVAEEAAVTAEYMGCEVERLYDVGVAGLHRLLAHVDILQRSRAIVAVAGMEGALPSVVGGLVSCPVVAVPTSTGYGANLGGIAPLLTMLNSCASGVSVMNIDNGLGAGYFAALVVRQSK</sequence>
<evidence type="ECO:0000259" key="1">
    <source>
        <dbReference type="SMART" id="SM01001"/>
    </source>
</evidence>
<gene>
    <name evidence="2" type="primary">larB_6</name>
    <name evidence="2" type="ORF">SDC9_44107</name>
</gene>